<protein>
    <submittedName>
        <fullName evidence="1">Uncharacterized protein</fullName>
    </submittedName>
</protein>
<dbReference type="OrthoDB" id="3629757at2"/>
<organism evidence="1 2">
    <name type="scientific">Kibdelosporangium aridum</name>
    <dbReference type="NCBI Taxonomy" id="2030"/>
    <lineage>
        <taxon>Bacteria</taxon>
        <taxon>Bacillati</taxon>
        <taxon>Actinomycetota</taxon>
        <taxon>Actinomycetes</taxon>
        <taxon>Pseudonocardiales</taxon>
        <taxon>Pseudonocardiaceae</taxon>
        <taxon>Kibdelosporangium</taxon>
    </lineage>
</organism>
<keyword evidence="2" id="KW-1185">Reference proteome</keyword>
<dbReference type="RefSeq" id="WP_084424219.1">
    <property type="nucleotide sequence ID" value="NZ_FWXV01000001.1"/>
</dbReference>
<evidence type="ECO:0000313" key="1">
    <source>
        <dbReference type="EMBL" id="SMC50663.1"/>
    </source>
</evidence>
<sequence length="223" mass="24554">MGISDALSVLSEQWQDIRAELPPSTAQELDSLVAKLAREAHPALSEEYGHEIADLLSRSLPVAHAFRRALAAGTRRSVAATRDPETLSDWLVLTESLGAQVDLPYPRLREVADGAASWLLASPSLAEEQVRANGHDPFSPWLIRLERPDGVLQWPAFQFSPSGSVWPVVREVNEILDAEDDPWGVADWWLGENHMAGSVPARLIDEVDDAVLIELALDERSEV</sequence>
<dbReference type="EMBL" id="FWXV01000001">
    <property type="protein sequence ID" value="SMC50663.1"/>
    <property type="molecule type" value="Genomic_DNA"/>
</dbReference>
<reference evidence="1 2" key="1">
    <citation type="submission" date="2017-04" db="EMBL/GenBank/DDBJ databases">
        <authorList>
            <person name="Afonso C.L."/>
            <person name="Miller P.J."/>
            <person name="Scott M.A."/>
            <person name="Spackman E."/>
            <person name="Goraichik I."/>
            <person name="Dimitrov K.M."/>
            <person name="Suarez D.L."/>
            <person name="Swayne D.E."/>
        </authorList>
    </citation>
    <scope>NUCLEOTIDE SEQUENCE [LARGE SCALE GENOMIC DNA]</scope>
    <source>
        <strain evidence="1 2">DSM 43828</strain>
    </source>
</reference>
<name>A0A1W1ZQV7_KIBAR</name>
<dbReference type="Proteomes" id="UP000192674">
    <property type="component" value="Unassembled WGS sequence"/>
</dbReference>
<accession>A0A1W1ZQV7</accession>
<evidence type="ECO:0000313" key="2">
    <source>
        <dbReference type="Proteomes" id="UP000192674"/>
    </source>
</evidence>
<proteinExistence type="predicted"/>
<dbReference type="AlphaFoldDB" id="A0A1W1ZQV7"/>
<gene>
    <name evidence="1" type="ORF">SAMN05661093_00269</name>
</gene>